<gene>
    <name evidence="1" type="ordered locus">Psta_2304</name>
</gene>
<reference evidence="1 2" key="1">
    <citation type="journal article" date="2009" name="Stand. Genomic Sci.">
        <title>Complete genome sequence of Pirellula staleyi type strain (ATCC 27377).</title>
        <authorList>
            <person name="Clum A."/>
            <person name="Tindall B.J."/>
            <person name="Sikorski J."/>
            <person name="Ivanova N."/>
            <person name="Mavrommatis K."/>
            <person name="Lucas S."/>
            <person name="Glavina del Rio T."/>
            <person name="Nolan M."/>
            <person name="Chen F."/>
            <person name="Tice H."/>
            <person name="Pitluck S."/>
            <person name="Cheng J.F."/>
            <person name="Chertkov O."/>
            <person name="Brettin T."/>
            <person name="Han C."/>
            <person name="Detter J.C."/>
            <person name="Kuske C."/>
            <person name="Bruce D."/>
            <person name="Goodwin L."/>
            <person name="Ovchinikova G."/>
            <person name="Pati A."/>
            <person name="Mikhailova N."/>
            <person name="Chen A."/>
            <person name="Palaniappan K."/>
            <person name="Land M."/>
            <person name="Hauser L."/>
            <person name="Chang Y.J."/>
            <person name="Jeffries C.D."/>
            <person name="Chain P."/>
            <person name="Rohde M."/>
            <person name="Goker M."/>
            <person name="Bristow J."/>
            <person name="Eisen J.A."/>
            <person name="Markowitz V."/>
            <person name="Hugenholtz P."/>
            <person name="Kyrpides N.C."/>
            <person name="Klenk H.P."/>
            <person name="Lapidus A."/>
        </authorList>
    </citation>
    <scope>NUCLEOTIDE SEQUENCE [LARGE SCALE GENOMIC DNA]</scope>
    <source>
        <strain evidence="2">ATCC 27377 / DSM 6068 / ICPB 4128</strain>
    </source>
</reference>
<protein>
    <submittedName>
        <fullName evidence="1">Uncharacterized protein</fullName>
    </submittedName>
</protein>
<keyword evidence="2" id="KW-1185">Reference proteome</keyword>
<dbReference type="EMBL" id="CP001848">
    <property type="protein sequence ID" value="ADB16974.1"/>
    <property type="molecule type" value="Genomic_DNA"/>
</dbReference>
<name>D2R3M0_PIRSD</name>
<evidence type="ECO:0000313" key="2">
    <source>
        <dbReference type="Proteomes" id="UP000001887"/>
    </source>
</evidence>
<dbReference type="KEGG" id="psl:Psta_2304"/>
<dbReference type="STRING" id="530564.Psta_2304"/>
<evidence type="ECO:0000313" key="1">
    <source>
        <dbReference type="EMBL" id="ADB16974.1"/>
    </source>
</evidence>
<dbReference type="Proteomes" id="UP000001887">
    <property type="component" value="Chromosome"/>
</dbReference>
<accession>D2R3M0</accession>
<proteinExistence type="predicted"/>
<dbReference type="OrthoDB" id="8910832at2"/>
<dbReference type="HOGENOM" id="CLU_1833343_0_0_0"/>
<sequence length="140" mass="15815">MNDQTPHRSNVPGDFYVAADCCTLCDLPRSCAPTLFDIVEEQHEGIPGTLPHCYVKRQPETPAETAQMLDAVRLSELQCIRYRGTDRLIQLTLADHGCAHLCDQLAPDLQPLAEAAQRLQALRDPQHPGDAAKRPWWRFW</sequence>
<dbReference type="eggNOG" id="ENOG502ZS5Q">
    <property type="taxonomic scope" value="Bacteria"/>
</dbReference>
<dbReference type="AlphaFoldDB" id="D2R3M0"/>
<organism evidence="1 2">
    <name type="scientific">Pirellula staleyi (strain ATCC 27377 / DSM 6068 / ICPB 4128)</name>
    <name type="common">Pirella staleyi</name>
    <dbReference type="NCBI Taxonomy" id="530564"/>
    <lineage>
        <taxon>Bacteria</taxon>
        <taxon>Pseudomonadati</taxon>
        <taxon>Planctomycetota</taxon>
        <taxon>Planctomycetia</taxon>
        <taxon>Pirellulales</taxon>
        <taxon>Pirellulaceae</taxon>
        <taxon>Pirellula</taxon>
    </lineage>
</organism>